<name>A0ABW8T8G5_9CLOT</name>
<dbReference type="EMBL" id="JBJHZZ010000029">
    <property type="protein sequence ID" value="MFL0248740.1"/>
    <property type="molecule type" value="Genomic_DNA"/>
</dbReference>
<gene>
    <name evidence="3" type="ORF">ACJDUG_17505</name>
</gene>
<dbReference type="InterPro" id="IPR001296">
    <property type="entry name" value="Glyco_trans_1"/>
</dbReference>
<evidence type="ECO:0000259" key="2">
    <source>
        <dbReference type="Pfam" id="PF13439"/>
    </source>
</evidence>
<evidence type="ECO:0000313" key="4">
    <source>
        <dbReference type="Proteomes" id="UP001623591"/>
    </source>
</evidence>
<protein>
    <submittedName>
        <fullName evidence="3">Glycosyltransferase family 4 protein</fullName>
    </submittedName>
</protein>
<proteinExistence type="predicted"/>
<dbReference type="InterPro" id="IPR028098">
    <property type="entry name" value="Glyco_trans_4-like_N"/>
</dbReference>
<dbReference type="RefSeq" id="WP_406771166.1">
    <property type="nucleotide sequence ID" value="NZ_JBJHZZ010000029.1"/>
</dbReference>
<reference evidence="3 4" key="1">
    <citation type="submission" date="2024-11" db="EMBL/GenBank/DDBJ databases">
        <authorList>
            <person name="Heng Y.C."/>
            <person name="Lim A.C.H."/>
            <person name="Lee J.K.Y."/>
            <person name="Kittelmann S."/>
        </authorList>
    </citation>
    <scope>NUCLEOTIDE SEQUENCE [LARGE SCALE GENOMIC DNA]</scope>
    <source>
        <strain evidence="3 4">WILCCON 0185</strain>
    </source>
</reference>
<keyword evidence="4" id="KW-1185">Reference proteome</keyword>
<dbReference type="InterPro" id="IPR050194">
    <property type="entry name" value="Glycosyltransferase_grp1"/>
</dbReference>
<sequence>MKILITTDTFYPMVNGVVISTQNLYKQLKNLGNDVKILTLSPSGEEKIDGDIYYLKSFGVSIYPNARAKSFLHNNLIKKIIEWKPDIIHSQTEFSTMFVSKNIAKKLEIPHIHTYHTLYEDYLKYIFKGKLISKDMSIKLTRILLNSLDGIVVPTEKVESVLSKYGVNKNMYIIPTGIEINKFKNKITKEEKGALLEKLNINNKKILVYIGRIAEEKNIEEIIKFFKKIQIENGNIRLLIVGGGPYVEKLIKLSKELNLEDKIIFTGMVKPDEVCKYYQLGNAFVTSSTSETQGLTYIEALASGLPVVCRYDPCVENLIINGENGFTFKDEDGFVSAVNSILTNEVKLKELSLNACKKAEEYSTETFGENILEVYKDTIFNFNFIRRKPYDIAAYKIKGYAKKLKSLYKESF</sequence>
<feature type="domain" description="Glycosyltransferase subfamily 4-like N-terminal" evidence="2">
    <location>
        <begin position="14"/>
        <end position="181"/>
    </location>
</feature>
<feature type="domain" description="Glycosyl transferase family 1" evidence="1">
    <location>
        <begin position="197"/>
        <end position="355"/>
    </location>
</feature>
<dbReference type="Pfam" id="PF00534">
    <property type="entry name" value="Glycos_transf_1"/>
    <property type="match status" value="1"/>
</dbReference>
<dbReference type="CDD" id="cd03817">
    <property type="entry name" value="GT4_UGDG-like"/>
    <property type="match status" value="1"/>
</dbReference>
<accession>A0ABW8T8G5</accession>
<dbReference type="Proteomes" id="UP001623591">
    <property type="component" value="Unassembled WGS sequence"/>
</dbReference>
<comment type="caution">
    <text evidence="3">The sequence shown here is derived from an EMBL/GenBank/DDBJ whole genome shotgun (WGS) entry which is preliminary data.</text>
</comment>
<evidence type="ECO:0000313" key="3">
    <source>
        <dbReference type="EMBL" id="MFL0248740.1"/>
    </source>
</evidence>
<dbReference type="PANTHER" id="PTHR45947">
    <property type="entry name" value="SULFOQUINOVOSYL TRANSFERASE SQD2"/>
    <property type="match status" value="1"/>
</dbReference>
<evidence type="ECO:0000259" key="1">
    <source>
        <dbReference type="Pfam" id="PF00534"/>
    </source>
</evidence>
<dbReference type="Gene3D" id="3.40.50.2000">
    <property type="entry name" value="Glycogen Phosphorylase B"/>
    <property type="match status" value="2"/>
</dbReference>
<organism evidence="3 4">
    <name type="scientific">Candidatus Clostridium stratigraminis</name>
    <dbReference type="NCBI Taxonomy" id="3381661"/>
    <lineage>
        <taxon>Bacteria</taxon>
        <taxon>Bacillati</taxon>
        <taxon>Bacillota</taxon>
        <taxon>Clostridia</taxon>
        <taxon>Eubacteriales</taxon>
        <taxon>Clostridiaceae</taxon>
        <taxon>Clostridium</taxon>
    </lineage>
</organism>
<dbReference type="PANTHER" id="PTHR45947:SF3">
    <property type="entry name" value="SULFOQUINOVOSYL TRANSFERASE SQD2"/>
    <property type="match status" value="1"/>
</dbReference>
<dbReference type="Pfam" id="PF13439">
    <property type="entry name" value="Glyco_transf_4"/>
    <property type="match status" value="1"/>
</dbReference>
<dbReference type="SUPFAM" id="SSF53756">
    <property type="entry name" value="UDP-Glycosyltransferase/glycogen phosphorylase"/>
    <property type="match status" value="1"/>
</dbReference>